<proteinExistence type="predicted"/>
<dbReference type="InterPro" id="IPR052986">
    <property type="entry name" value="VLIG_GTPase"/>
</dbReference>
<dbReference type="PANTHER" id="PTHR14819">
    <property type="entry name" value="GTP-BINDING"/>
    <property type="match status" value="1"/>
</dbReference>
<evidence type="ECO:0000313" key="2">
    <source>
        <dbReference type="RefSeq" id="XP_018096175.1"/>
    </source>
</evidence>
<evidence type="ECO:0000313" key="3">
    <source>
        <dbReference type="RefSeq" id="XP_041434558.1"/>
    </source>
</evidence>
<sequence length="291" mass="33100">MGGNISIGNISGSNVNIMRRMKSASLPPGDIHTVTEDIKATGRKLLTKTLEGKYVAIIEDLEVYFSHEQADGKSCHGTEIKGEQWEEEVLGRSRELALTLQGKELSEEKLQEEFSGLWESCGFKGKILVPAPWVYQEKLKEFKAGSNAASLISNSSLWANLPEKFTEYLSTKSEKLSADEKIKVEKVTQGIEKRVKEFTDRKREEKKENETSYYEEVSSLIRVEISSKLHSDFPFPNEFLVFVPMYLCHRAAHSFAQISHDFNKSIDPQGHLEMKREEFFQSFKSIYAGTK</sequence>
<keyword evidence="1" id="KW-1185">Reference proteome</keyword>
<protein>
    <submittedName>
        <fullName evidence="2">Uncharacterized protein LOC108704225</fullName>
    </submittedName>
</protein>
<gene>
    <name evidence="2 3" type="primary">LOC108704225</name>
</gene>
<dbReference type="Proteomes" id="UP000186698">
    <property type="component" value="Chromosome 9_10S"/>
</dbReference>
<dbReference type="RefSeq" id="XP_018096175.1">
    <property type="nucleotide sequence ID" value="XM_018240686.2"/>
</dbReference>
<accession>A0A8J1LYI3</accession>
<reference evidence="2 3" key="1">
    <citation type="submission" date="2025-04" db="UniProtKB">
        <authorList>
            <consortium name="RefSeq"/>
        </authorList>
    </citation>
    <scope>IDENTIFICATION</scope>
    <source>
        <strain evidence="2 3">J_2021</strain>
        <tissue evidence="2 3">Erythrocytes</tissue>
    </source>
</reference>
<dbReference type="GeneID" id="108704225"/>
<dbReference type="RefSeq" id="XP_041434558.1">
    <property type="nucleotide sequence ID" value="XM_041578624.1"/>
</dbReference>
<evidence type="ECO:0000313" key="1">
    <source>
        <dbReference type="Proteomes" id="UP000186698"/>
    </source>
</evidence>
<name>A0A8J1LYI3_XENLA</name>
<dbReference type="AlphaFoldDB" id="A0A8J1LYI3"/>
<dbReference type="PANTHER" id="PTHR14819:SF5">
    <property type="entry name" value="INTERFERON-INDUCED VERY LARGE GTPASE 1"/>
    <property type="match status" value="1"/>
</dbReference>
<dbReference type="KEGG" id="xla:108704225"/>
<organism evidence="1 3">
    <name type="scientific">Xenopus laevis</name>
    <name type="common">African clawed frog</name>
    <dbReference type="NCBI Taxonomy" id="8355"/>
    <lineage>
        <taxon>Eukaryota</taxon>
        <taxon>Metazoa</taxon>
        <taxon>Chordata</taxon>
        <taxon>Craniata</taxon>
        <taxon>Vertebrata</taxon>
        <taxon>Euteleostomi</taxon>
        <taxon>Amphibia</taxon>
        <taxon>Batrachia</taxon>
        <taxon>Anura</taxon>
        <taxon>Pipoidea</taxon>
        <taxon>Pipidae</taxon>
        <taxon>Xenopodinae</taxon>
        <taxon>Xenopus</taxon>
        <taxon>Xenopus</taxon>
    </lineage>
</organism>